<protein>
    <submittedName>
        <fullName evidence="1">Uncharacterized protein</fullName>
    </submittedName>
</protein>
<evidence type="ECO:0000313" key="2">
    <source>
        <dbReference type="Proteomes" id="UP000078576"/>
    </source>
</evidence>
<reference evidence="2" key="1">
    <citation type="submission" date="2014-12" db="EMBL/GenBank/DDBJ databases">
        <title>Genome Sequence of Valsa Canker Pathogens Uncovers a Specific Adaption of Colonization on Woody Bark.</title>
        <authorList>
            <person name="Yin Z."/>
            <person name="Liu H."/>
            <person name="Gao X."/>
            <person name="Li Z."/>
            <person name="Song N."/>
            <person name="Ke X."/>
            <person name="Dai Q."/>
            <person name="Wu Y."/>
            <person name="Sun Y."/>
            <person name="Xu J.-R."/>
            <person name="Kang Z.K."/>
            <person name="Wang L."/>
            <person name="Huang L."/>
        </authorList>
    </citation>
    <scope>NUCLEOTIDE SEQUENCE [LARGE SCALE GENOMIC DNA]</scope>
    <source>
        <strain evidence="2">SXYL134</strain>
    </source>
</reference>
<sequence>MAPASISVPLTSGGKMNVNLTVKVTIYVFKRPKRHPIKVDGGRLRRNAPLKAAAATAVSSCLVVSGDENEEWAG</sequence>
<name>A0A194VDA5_CYTMA</name>
<dbReference type="Proteomes" id="UP000078576">
    <property type="component" value="Unassembled WGS sequence"/>
</dbReference>
<keyword evidence="2" id="KW-1185">Reference proteome</keyword>
<proteinExistence type="predicted"/>
<dbReference type="EMBL" id="KN714790">
    <property type="protein sequence ID" value="KUI61878.1"/>
    <property type="molecule type" value="Genomic_DNA"/>
</dbReference>
<gene>
    <name evidence="1" type="ORF">VP1G_11345</name>
</gene>
<dbReference type="AlphaFoldDB" id="A0A194VDA5"/>
<evidence type="ECO:0000313" key="1">
    <source>
        <dbReference type="EMBL" id="KUI61878.1"/>
    </source>
</evidence>
<accession>A0A194VDA5</accession>
<organism evidence="1 2">
    <name type="scientific">Cytospora mali</name>
    <name type="common">Apple Valsa canker fungus</name>
    <name type="synonym">Valsa mali</name>
    <dbReference type="NCBI Taxonomy" id="578113"/>
    <lineage>
        <taxon>Eukaryota</taxon>
        <taxon>Fungi</taxon>
        <taxon>Dikarya</taxon>
        <taxon>Ascomycota</taxon>
        <taxon>Pezizomycotina</taxon>
        <taxon>Sordariomycetes</taxon>
        <taxon>Sordariomycetidae</taxon>
        <taxon>Diaporthales</taxon>
        <taxon>Cytosporaceae</taxon>
        <taxon>Cytospora</taxon>
    </lineage>
</organism>